<dbReference type="InterPro" id="IPR009317">
    <property type="entry name" value="ChaB"/>
</dbReference>
<dbReference type="EMBL" id="MH394321">
    <property type="protein sequence ID" value="AXS67711.1"/>
    <property type="molecule type" value="Genomic_DNA"/>
</dbReference>
<dbReference type="Proteomes" id="UP000500845">
    <property type="component" value="Segment"/>
</dbReference>
<name>A0A346RNR4_9ABAC</name>
<dbReference type="Pfam" id="PF06150">
    <property type="entry name" value="ChaB"/>
    <property type="match status" value="1"/>
</dbReference>
<organism evidence="1 2">
    <name type="scientific">Cryptophlebia peltastica nucleopolyhedrovirus</name>
    <dbReference type="NCBI Taxonomy" id="2304025"/>
    <lineage>
        <taxon>Viruses</taxon>
        <taxon>Viruses incertae sedis</taxon>
        <taxon>Naldaviricetes</taxon>
        <taxon>Lefavirales</taxon>
        <taxon>Baculoviridae</taxon>
        <taxon>Alphabaculovirus</taxon>
        <taxon>Alphabaculovirus crypeltasticae</taxon>
    </lineage>
</organism>
<keyword evidence="2" id="KW-1185">Reference proteome</keyword>
<dbReference type="SUPFAM" id="SSF140376">
    <property type="entry name" value="ChaB-like"/>
    <property type="match status" value="1"/>
</dbReference>
<evidence type="ECO:0000313" key="1">
    <source>
        <dbReference type="EMBL" id="AXS67711.1"/>
    </source>
</evidence>
<dbReference type="InterPro" id="IPR037205">
    <property type="entry name" value="ChaB_sf"/>
</dbReference>
<proteinExistence type="predicted"/>
<dbReference type="GeneID" id="65102164"/>
<accession>A0A346RNR4</accession>
<dbReference type="KEGG" id="vg:65102164"/>
<sequence length="81" mass="9807">MYDSISELPSAVKRLPYNGRRIYMKFFNRAYKNYKSKVSANSIAWSAVKRKYYKKNYRWLAYTNDNDFDTTDTENDDYDTE</sequence>
<protein>
    <submittedName>
        <fullName evidence="1">ChaB-like protein</fullName>
    </submittedName>
</protein>
<evidence type="ECO:0000313" key="2">
    <source>
        <dbReference type="Proteomes" id="UP000500845"/>
    </source>
</evidence>
<dbReference type="RefSeq" id="YP_010086919.1">
    <property type="nucleotide sequence ID" value="NC_055500.1"/>
</dbReference>
<dbReference type="Gene3D" id="1.10.1740.70">
    <property type="entry name" value="ChaB"/>
    <property type="match status" value="1"/>
</dbReference>
<reference evidence="1 2" key="1">
    <citation type="journal article" date="2018" name="J. Invertebr. Pathol.">
        <title>Morphological, genetic and biological characterisation of a novel alphabaculovirus isolated from Cryptophlebia peltastica (Lepidoptera: Tortricidae).</title>
        <authorList>
            <person name="Marsberg T."/>
            <person name="Jukes M.D."/>
            <person name="Krejmer-Rabalska M."/>
            <person name="Rabalski L."/>
            <person name="Knox C.M."/>
            <person name="Moore S.D."/>
            <person name="Hill M.P."/>
            <person name="Szewczyk B."/>
        </authorList>
    </citation>
    <scope>NUCLEOTIDE SEQUENCE [LARGE SCALE GENOMIC DNA]</scope>
    <source>
        <strain evidence="1">SA</strain>
    </source>
</reference>